<dbReference type="EMBL" id="WACR01000002">
    <property type="protein sequence ID" value="KAB1065723.1"/>
    <property type="molecule type" value="Genomic_DNA"/>
</dbReference>
<name>A0A6N6MA33_9FLAO</name>
<sequence>MRSFVIIILITTTMWACQKDADPQLIGNKNITTLSDVISDSGITIIDSFYCYSASDSSKLRDDNLPITFKGFLPSVKIEKIEIYSSNHFSAPLRENFTTYQRIAETSPVDNMLNHKLPSEYGNNYLIALGYSGDTLYRSEPIPSTFLTDQTNYTTSEVYWEKDEINRIRFITNFKANTVRSSIVEISAPNSGNVITLHTSETEFSLIDQFEFGFSSKPDVENPSLEPGEYNVKLFFLDRDNLAIYKQRFDNLIIE</sequence>
<keyword evidence="2" id="KW-1185">Reference proteome</keyword>
<evidence type="ECO:0000313" key="1">
    <source>
        <dbReference type="EMBL" id="KAB1065723.1"/>
    </source>
</evidence>
<dbReference type="Proteomes" id="UP000435357">
    <property type="component" value="Unassembled WGS sequence"/>
</dbReference>
<accession>A0A6N6MA33</accession>
<comment type="caution">
    <text evidence="1">The sequence shown here is derived from an EMBL/GenBank/DDBJ whole genome shotgun (WGS) entry which is preliminary data.</text>
</comment>
<protein>
    <submittedName>
        <fullName evidence="1">Uncharacterized protein</fullName>
    </submittedName>
</protein>
<evidence type="ECO:0000313" key="2">
    <source>
        <dbReference type="Proteomes" id="UP000435357"/>
    </source>
</evidence>
<proteinExistence type="predicted"/>
<gene>
    <name evidence="1" type="ORF">F3059_03435</name>
</gene>
<organism evidence="1 2">
    <name type="scientific">Salibacter halophilus</name>
    <dbReference type="NCBI Taxonomy" id="1803916"/>
    <lineage>
        <taxon>Bacteria</taxon>
        <taxon>Pseudomonadati</taxon>
        <taxon>Bacteroidota</taxon>
        <taxon>Flavobacteriia</taxon>
        <taxon>Flavobacteriales</taxon>
        <taxon>Salibacteraceae</taxon>
        <taxon>Salibacter</taxon>
    </lineage>
</organism>
<reference evidence="1 2" key="1">
    <citation type="submission" date="2019-09" db="EMBL/GenBank/DDBJ databases">
        <title>Genomes of Cryomorphaceae.</title>
        <authorList>
            <person name="Bowman J.P."/>
        </authorList>
    </citation>
    <scope>NUCLEOTIDE SEQUENCE [LARGE SCALE GENOMIC DNA]</scope>
    <source>
        <strain evidence="1 2">KCTC 52047</strain>
    </source>
</reference>
<dbReference type="AlphaFoldDB" id="A0A6N6MA33"/>
<dbReference type="RefSeq" id="WP_151166548.1">
    <property type="nucleotide sequence ID" value="NZ_WACR01000002.1"/>
</dbReference>